<sequence>MNNCLYRHGDRKPIFDSFRLNAMPNVWRILLGSLLISLLIAGCSKKEEDLSSQSKAEKLIQEHADTIQDIAFQKFKNKVPIYQYYQKISKMSGVTNDTENLIFNLQIELGYEVGDVKTLEKLSRFGYKISGEVRQSVAAKSKTYLSDLNNYPEIEKDILELVNKIIAPDSRDKARAKDVIIAELFLYDYR</sequence>
<proteinExistence type="predicted"/>
<dbReference type="Proteomes" id="UP001228690">
    <property type="component" value="Chromosome"/>
</dbReference>
<dbReference type="RefSeq" id="WP_326926694.1">
    <property type="nucleotide sequence ID" value="NZ_CP123443.1"/>
</dbReference>
<evidence type="ECO:0000313" key="1">
    <source>
        <dbReference type="EMBL" id="WGK68509.1"/>
    </source>
</evidence>
<reference evidence="1 2" key="1">
    <citation type="submission" date="2023-04" db="EMBL/GenBank/DDBJ databases">
        <title>Spirochaete genome identified in red abalone sample constitutes a novel genus.</title>
        <authorList>
            <person name="Sharma S.P."/>
            <person name="Purcell C.M."/>
            <person name="Hyde J.R."/>
            <person name="Severin A.J."/>
        </authorList>
    </citation>
    <scope>NUCLEOTIDE SEQUENCE [LARGE SCALE GENOMIC DNA]</scope>
    <source>
        <strain evidence="1 2">SP-2023</strain>
    </source>
</reference>
<protein>
    <submittedName>
        <fullName evidence="1">Uncharacterized protein</fullName>
    </submittedName>
</protein>
<keyword evidence="2" id="KW-1185">Reference proteome</keyword>
<accession>A0ABY8MEW3</accession>
<evidence type="ECO:0000313" key="2">
    <source>
        <dbReference type="Proteomes" id="UP001228690"/>
    </source>
</evidence>
<name>A0ABY8MEW3_9SPIO</name>
<organism evidence="1 2">
    <name type="scientific">Candidatus Haliotispira prima</name>
    <dbReference type="NCBI Taxonomy" id="3034016"/>
    <lineage>
        <taxon>Bacteria</taxon>
        <taxon>Pseudomonadati</taxon>
        <taxon>Spirochaetota</taxon>
        <taxon>Spirochaetia</taxon>
        <taxon>Spirochaetales</taxon>
        <taxon>Spirochaetaceae</taxon>
        <taxon>Candidatus Haliotispira</taxon>
    </lineage>
</organism>
<dbReference type="EMBL" id="CP123443">
    <property type="protein sequence ID" value="WGK68509.1"/>
    <property type="molecule type" value="Genomic_DNA"/>
</dbReference>
<gene>
    <name evidence="1" type="ORF">P0082_08460</name>
</gene>